<feature type="region of interest" description="Disordered" evidence="1">
    <location>
        <begin position="63"/>
        <end position="108"/>
    </location>
</feature>
<feature type="region of interest" description="Disordered" evidence="1">
    <location>
        <begin position="213"/>
        <end position="232"/>
    </location>
</feature>
<gene>
    <name evidence="2" type="ORF">PIB30_063374</name>
</gene>
<evidence type="ECO:0000313" key="2">
    <source>
        <dbReference type="EMBL" id="MED6161723.1"/>
    </source>
</evidence>
<name>A0ABU6UNW7_9FABA</name>
<feature type="compositionally biased region" description="Basic and acidic residues" evidence="1">
    <location>
        <begin position="85"/>
        <end position="102"/>
    </location>
</feature>
<accession>A0ABU6UNW7</accession>
<proteinExistence type="predicted"/>
<evidence type="ECO:0000313" key="3">
    <source>
        <dbReference type="Proteomes" id="UP001341840"/>
    </source>
</evidence>
<protein>
    <submittedName>
        <fullName evidence="2">Uncharacterized protein</fullName>
    </submittedName>
</protein>
<dbReference type="EMBL" id="JASCZI010121431">
    <property type="protein sequence ID" value="MED6161723.1"/>
    <property type="molecule type" value="Genomic_DNA"/>
</dbReference>
<evidence type="ECO:0000256" key="1">
    <source>
        <dbReference type="SAM" id="MobiDB-lite"/>
    </source>
</evidence>
<reference evidence="2 3" key="1">
    <citation type="journal article" date="2023" name="Plants (Basel)">
        <title>Bridging the Gap: Combining Genomics and Transcriptomics Approaches to Understand Stylosanthes scabra, an Orphan Legume from the Brazilian Caatinga.</title>
        <authorList>
            <person name="Ferreira-Neto J.R.C."/>
            <person name="da Silva M.D."/>
            <person name="Binneck E."/>
            <person name="de Melo N.F."/>
            <person name="da Silva R.H."/>
            <person name="de Melo A.L.T.M."/>
            <person name="Pandolfi V."/>
            <person name="Bustamante F.O."/>
            <person name="Brasileiro-Vidal A.C."/>
            <person name="Benko-Iseppon A.M."/>
        </authorList>
    </citation>
    <scope>NUCLEOTIDE SEQUENCE [LARGE SCALE GENOMIC DNA]</scope>
    <source>
        <tissue evidence="2">Leaves</tissue>
    </source>
</reference>
<sequence length="330" mass="37565">MVELQSCATLVNASALCVIEQEVKGESVDVVAEISAELERERQKNSELMKRISLLEAQIRETNMETQESQHQHASARSSKKFKRQKIEQKTDEEEKKNDVKSEMASQYRPGIDPAKCLIKWMRTDDNNGQTLYLGKFKDSESVADFNQTDSDDDCDDNYDDDRVSQRHEEIEGITETVNEQKGYPADHIDVESDIACMESFSNHQSYLAGNVKQEDHENHSEKSKVKSQEGTKIRETAFEVPSSGFIIHKSHNRKPQKVAFSPKEVKRIIESEALSQKNAQSHTIRKIIVFSSLGIRHGCDDMFELDLKHFSILNKGEPYVSPTNPGVRD</sequence>
<dbReference type="Proteomes" id="UP001341840">
    <property type="component" value="Unassembled WGS sequence"/>
</dbReference>
<organism evidence="2 3">
    <name type="scientific">Stylosanthes scabra</name>
    <dbReference type="NCBI Taxonomy" id="79078"/>
    <lineage>
        <taxon>Eukaryota</taxon>
        <taxon>Viridiplantae</taxon>
        <taxon>Streptophyta</taxon>
        <taxon>Embryophyta</taxon>
        <taxon>Tracheophyta</taxon>
        <taxon>Spermatophyta</taxon>
        <taxon>Magnoliopsida</taxon>
        <taxon>eudicotyledons</taxon>
        <taxon>Gunneridae</taxon>
        <taxon>Pentapetalae</taxon>
        <taxon>rosids</taxon>
        <taxon>fabids</taxon>
        <taxon>Fabales</taxon>
        <taxon>Fabaceae</taxon>
        <taxon>Papilionoideae</taxon>
        <taxon>50 kb inversion clade</taxon>
        <taxon>dalbergioids sensu lato</taxon>
        <taxon>Dalbergieae</taxon>
        <taxon>Pterocarpus clade</taxon>
        <taxon>Stylosanthes</taxon>
    </lineage>
</organism>
<comment type="caution">
    <text evidence="2">The sequence shown here is derived from an EMBL/GenBank/DDBJ whole genome shotgun (WGS) entry which is preliminary data.</text>
</comment>
<keyword evidence="3" id="KW-1185">Reference proteome</keyword>